<protein>
    <submittedName>
        <fullName evidence="1">Uncharacterized protein</fullName>
    </submittedName>
</protein>
<sequence length="57" mass="6511">MSTRRNQFCREMWYCGVHVILEVSIVRTVTFHSTRAQGNSSTSETPMTKLCKGCLLD</sequence>
<keyword evidence="2" id="KW-1185">Reference proteome</keyword>
<gene>
    <name evidence="1" type="ORF">K431DRAFT_287265</name>
</gene>
<reference evidence="1" key="1">
    <citation type="journal article" date="2020" name="Stud. Mycol.">
        <title>101 Dothideomycetes genomes: a test case for predicting lifestyles and emergence of pathogens.</title>
        <authorList>
            <person name="Haridas S."/>
            <person name="Albert R."/>
            <person name="Binder M."/>
            <person name="Bloem J."/>
            <person name="Labutti K."/>
            <person name="Salamov A."/>
            <person name="Andreopoulos B."/>
            <person name="Baker S."/>
            <person name="Barry K."/>
            <person name="Bills G."/>
            <person name="Bluhm B."/>
            <person name="Cannon C."/>
            <person name="Castanera R."/>
            <person name="Culley D."/>
            <person name="Daum C."/>
            <person name="Ezra D."/>
            <person name="Gonzalez J."/>
            <person name="Henrissat B."/>
            <person name="Kuo A."/>
            <person name="Liang C."/>
            <person name="Lipzen A."/>
            <person name="Lutzoni F."/>
            <person name="Magnuson J."/>
            <person name="Mondo S."/>
            <person name="Nolan M."/>
            <person name="Ohm R."/>
            <person name="Pangilinan J."/>
            <person name="Park H.-J."/>
            <person name="Ramirez L."/>
            <person name="Alfaro M."/>
            <person name="Sun H."/>
            <person name="Tritt A."/>
            <person name="Yoshinaga Y."/>
            <person name="Zwiers L.-H."/>
            <person name="Turgeon B."/>
            <person name="Goodwin S."/>
            <person name="Spatafora J."/>
            <person name="Crous P."/>
            <person name="Grigoriev I."/>
        </authorList>
    </citation>
    <scope>NUCLEOTIDE SEQUENCE</scope>
    <source>
        <strain evidence="1">CBS 116435</strain>
    </source>
</reference>
<dbReference type="EMBL" id="MU003819">
    <property type="protein sequence ID" value="KAF2718800.1"/>
    <property type="molecule type" value="Genomic_DNA"/>
</dbReference>
<dbReference type="AlphaFoldDB" id="A0A9P4UNA6"/>
<evidence type="ECO:0000313" key="2">
    <source>
        <dbReference type="Proteomes" id="UP000799441"/>
    </source>
</evidence>
<organism evidence="1 2">
    <name type="scientific">Polychaeton citri CBS 116435</name>
    <dbReference type="NCBI Taxonomy" id="1314669"/>
    <lineage>
        <taxon>Eukaryota</taxon>
        <taxon>Fungi</taxon>
        <taxon>Dikarya</taxon>
        <taxon>Ascomycota</taxon>
        <taxon>Pezizomycotina</taxon>
        <taxon>Dothideomycetes</taxon>
        <taxon>Dothideomycetidae</taxon>
        <taxon>Capnodiales</taxon>
        <taxon>Capnodiaceae</taxon>
        <taxon>Polychaeton</taxon>
    </lineage>
</organism>
<comment type="caution">
    <text evidence="1">The sequence shown here is derived from an EMBL/GenBank/DDBJ whole genome shotgun (WGS) entry which is preliminary data.</text>
</comment>
<name>A0A9P4UNA6_9PEZI</name>
<proteinExistence type="predicted"/>
<accession>A0A9P4UNA6</accession>
<dbReference type="Proteomes" id="UP000799441">
    <property type="component" value="Unassembled WGS sequence"/>
</dbReference>
<evidence type="ECO:0000313" key="1">
    <source>
        <dbReference type="EMBL" id="KAF2718800.1"/>
    </source>
</evidence>